<reference evidence="1 2" key="1">
    <citation type="submission" date="2020-07" db="EMBL/GenBank/DDBJ databases">
        <authorList>
            <person name="Sun Q."/>
        </authorList>
    </citation>
    <scope>NUCLEOTIDE SEQUENCE [LARGE SCALE GENOMIC DNA]</scope>
    <source>
        <strain evidence="1 2">MAH-1</strain>
    </source>
</reference>
<evidence type="ECO:0000313" key="1">
    <source>
        <dbReference type="EMBL" id="NYA72732.1"/>
    </source>
</evidence>
<name>A0A7Y8Y559_9FLAO</name>
<sequence length="312" mass="36438">MENNENLVRVKTLSTRINNDFVSATKLNPRINIEGNLKSRKNKLSKLLHENLQDYLDLYDEAIRLTICSHELFKEHFPEKSTPSFVVLTAKMVTLMLGIKQMLEAGFSDCVKNLERPLIEANEVFFACLIDPELSKSFSSTSALYDNDKFYWENFSKGKLDKQCQKLYEKIELKKEDIENLNLRKSALKKFLSESIHSSFNAAFSSYLMMSIDFKIEDNIYGKVTTAYPRLLISLIEETHLFNNLLNDALDKKVCPELEGIETLNSYKLYKFYNEKFHLLFHTYYLKLEEDSKSYSKFFEDIRAYLESNNGT</sequence>
<dbReference type="AlphaFoldDB" id="A0A7Y8Y559"/>
<comment type="caution">
    <text evidence="1">The sequence shown here is derived from an EMBL/GenBank/DDBJ whole genome shotgun (WGS) entry which is preliminary data.</text>
</comment>
<gene>
    <name evidence="1" type="ORF">HZF10_17525</name>
</gene>
<protein>
    <submittedName>
        <fullName evidence="1">Uncharacterized protein</fullName>
    </submittedName>
</protein>
<dbReference type="EMBL" id="JACBJI010000012">
    <property type="protein sequence ID" value="NYA72732.1"/>
    <property type="molecule type" value="Genomic_DNA"/>
</dbReference>
<dbReference type="RefSeq" id="WP_176007542.1">
    <property type="nucleotide sequence ID" value="NZ_JABWMI010000029.1"/>
</dbReference>
<organism evidence="1 2">
    <name type="scientific">Flavobacterium agri</name>
    <dbReference type="NCBI Taxonomy" id="2743471"/>
    <lineage>
        <taxon>Bacteria</taxon>
        <taxon>Pseudomonadati</taxon>
        <taxon>Bacteroidota</taxon>
        <taxon>Flavobacteriia</taxon>
        <taxon>Flavobacteriales</taxon>
        <taxon>Flavobacteriaceae</taxon>
        <taxon>Flavobacterium</taxon>
    </lineage>
</organism>
<proteinExistence type="predicted"/>
<accession>A0A7Y8Y559</accession>
<dbReference type="Proteomes" id="UP000535020">
    <property type="component" value="Unassembled WGS sequence"/>
</dbReference>
<keyword evidence="2" id="KW-1185">Reference proteome</keyword>
<evidence type="ECO:0000313" key="2">
    <source>
        <dbReference type="Proteomes" id="UP000535020"/>
    </source>
</evidence>